<gene>
    <name evidence="5" type="ORF">HND93_24095</name>
</gene>
<feature type="domain" description="Response regulatory" evidence="4">
    <location>
        <begin position="10"/>
        <end position="129"/>
    </location>
</feature>
<proteinExistence type="predicted"/>
<dbReference type="Pfam" id="PF00072">
    <property type="entry name" value="Response_reg"/>
    <property type="match status" value="1"/>
</dbReference>
<dbReference type="EMBL" id="JABFDB010000021">
    <property type="protein sequence ID" value="NYZ22803.1"/>
    <property type="molecule type" value="Genomic_DNA"/>
</dbReference>
<accession>A0ABX2TI72</accession>
<sequence>MNWARERGGHILVVDDSPTNLLVTEAILSSVGFTVSLATGGTEALDVMRDSERAPDAVLMDLAMPDMDGAMTTAAIRALPPPHGRVVIIALTANGQPEDRMRCIEAGMDDFLTKPAGKATLLTTLHQWMCDG</sequence>
<dbReference type="PANTHER" id="PTHR45339">
    <property type="entry name" value="HYBRID SIGNAL TRANSDUCTION HISTIDINE KINASE J"/>
    <property type="match status" value="1"/>
</dbReference>
<evidence type="ECO:0000313" key="6">
    <source>
        <dbReference type="Proteomes" id="UP000584642"/>
    </source>
</evidence>
<evidence type="ECO:0000256" key="3">
    <source>
        <dbReference type="PROSITE-ProRule" id="PRU00169"/>
    </source>
</evidence>
<evidence type="ECO:0000259" key="4">
    <source>
        <dbReference type="PROSITE" id="PS50110"/>
    </source>
</evidence>
<feature type="modified residue" description="4-aspartylphosphate" evidence="3">
    <location>
        <position position="61"/>
    </location>
</feature>
<protein>
    <submittedName>
        <fullName evidence="5">Response regulator</fullName>
    </submittedName>
</protein>
<evidence type="ECO:0000256" key="2">
    <source>
        <dbReference type="ARBA" id="ARBA00023012"/>
    </source>
</evidence>
<dbReference type="PROSITE" id="PS50110">
    <property type="entry name" value="RESPONSE_REGULATORY"/>
    <property type="match status" value="1"/>
</dbReference>
<dbReference type="InterPro" id="IPR001789">
    <property type="entry name" value="Sig_transdc_resp-reg_receiver"/>
</dbReference>
<comment type="caution">
    <text evidence="5">The sequence shown here is derived from an EMBL/GenBank/DDBJ whole genome shotgun (WGS) entry which is preliminary data.</text>
</comment>
<dbReference type="InterPro" id="IPR011006">
    <property type="entry name" value="CheY-like_superfamily"/>
</dbReference>
<keyword evidence="1 3" id="KW-0597">Phosphoprotein</keyword>
<dbReference type="CDD" id="cd17546">
    <property type="entry name" value="REC_hyHK_CKI1_RcsC-like"/>
    <property type="match status" value="1"/>
</dbReference>
<keyword evidence="2" id="KW-0902">Two-component regulatory system</keyword>
<dbReference type="SUPFAM" id="SSF52172">
    <property type="entry name" value="CheY-like"/>
    <property type="match status" value="1"/>
</dbReference>
<organism evidence="5 6">
    <name type="scientific">Azospirillum oleiclasticum</name>
    <dbReference type="NCBI Taxonomy" id="2735135"/>
    <lineage>
        <taxon>Bacteria</taxon>
        <taxon>Pseudomonadati</taxon>
        <taxon>Pseudomonadota</taxon>
        <taxon>Alphaproteobacteria</taxon>
        <taxon>Rhodospirillales</taxon>
        <taxon>Azospirillaceae</taxon>
        <taxon>Azospirillum</taxon>
    </lineage>
</organism>
<name>A0ABX2TI72_9PROT</name>
<keyword evidence="6" id="KW-1185">Reference proteome</keyword>
<dbReference type="Proteomes" id="UP000584642">
    <property type="component" value="Unassembled WGS sequence"/>
</dbReference>
<dbReference type="PANTHER" id="PTHR45339:SF1">
    <property type="entry name" value="HYBRID SIGNAL TRANSDUCTION HISTIDINE KINASE J"/>
    <property type="match status" value="1"/>
</dbReference>
<evidence type="ECO:0000313" key="5">
    <source>
        <dbReference type="EMBL" id="NYZ22803.1"/>
    </source>
</evidence>
<reference evidence="5 6" key="1">
    <citation type="submission" date="2020-05" db="EMBL/GenBank/DDBJ databases">
        <title>Azospirillum oleiclasticum sp. nov, a nitrogen-fixing and heavy crude oil-emulsifying bacterium isolated from the crude oil of Yumen Oilfield.</title>
        <authorList>
            <person name="Wu D."/>
            <person name="Cai M."/>
            <person name="Zhang X."/>
        </authorList>
    </citation>
    <scope>NUCLEOTIDE SEQUENCE [LARGE SCALE GENOMIC DNA]</scope>
    <source>
        <strain evidence="5 6">ROY-1-1-2</strain>
    </source>
</reference>
<dbReference type="SMART" id="SM00448">
    <property type="entry name" value="REC"/>
    <property type="match status" value="1"/>
</dbReference>
<dbReference type="Gene3D" id="3.40.50.2300">
    <property type="match status" value="1"/>
</dbReference>
<dbReference type="RefSeq" id="WP_180284565.1">
    <property type="nucleotide sequence ID" value="NZ_JABFDB010000021.1"/>
</dbReference>
<evidence type="ECO:0000256" key="1">
    <source>
        <dbReference type="ARBA" id="ARBA00022553"/>
    </source>
</evidence>